<reference evidence="1" key="1">
    <citation type="submission" date="2018-06" db="EMBL/GenBank/DDBJ databases">
        <authorList>
            <person name="Ashton P.M."/>
            <person name="Dallman T."/>
            <person name="Nair S."/>
            <person name="De Pinna E."/>
            <person name="Peters T."/>
            <person name="Grant K."/>
        </authorList>
    </citation>
    <scope>NUCLEOTIDE SEQUENCE</scope>
    <source>
        <strain evidence="1">204437</strain>
    </source>
</reference>
<organism evidence="1">
    <name type="scientific">Salmonella enterica subsp. enterica serovar Stanley</name>
    <dbReference type="NCBI Taxonomy" id="192953"/>
    <lineage>
        <taxon>Bacteria</taxon>
        <taxon>Pseudomonadati</taxon>
        <taxon>Pseudomonadota</taxon>
        <taxon>Gammaproteobacteria</taxon>
        <taxon>Enterobacterales</taxon>
        <taxon>Enterobacteriaceae</taxon>
        <taxon>Salmonella</taxon>
    </lineage>
</organism>
<gene>
    <name evidence="1" type="ORF">DOJ99_10980</name>
</gene>
<accession>A0A5V8U0Y0</accession>
<proteinExistence type="predicted"/>
<evidence type="ECO:0000313" key="1">
    <source>
        <dbReference type="EMBL" id="EBV4160747.1"/>
    </source>
</evidence>
<dbReference type="AlphaFoldDB" id="A0A5V8U0Y0"/>
<comment type="caution">
    <text evidence="1">The sequence shown here is derived from an EMBL/GenBank/DDBJ whole genome shotgun (WGS) entry which is preliminary data.</text>
</comment>
<dbReference type="EMBL" id="AAHFDY010000007">
    <property type="protein sequence ID" value="EBV4160747.1"/>
    <property type="molecule type" value="Genomic_DNA"/>
</dbReference>
<name>A0A5V8U0Y0_SALET</name>
<sequence length="65" mass="7881">MFKIFITLINHENGDRREFIYNWLYKSSAEAREDSNKMAYIRFDKKEKSRVTHECIATVRGPYYV</sequence>
<protein>
    <submittedName>
        <fullName evidence="1">Uncharacterized protein</fullName>
    </submittedName>
</protein>